<proteinExistence type="predicted"/>
<dbReference type="AlphaFoldDB" id="A0AAU7CBJ3"/>
<feature type="transmembrane region" description="Helical" evidence="2">
    <location>
        <begin position="6"/>
        <end position="26"/>
    </location>
</feature>
<reference evidence="3" key="1">
    <citation type="submission" date="2024-05" db="EMBL/GenBank/DDBJ databases">
        <title>Planctomycetes of the genus Singulisphaera possess chitinolytic capabilities.</title>
        <authorList>
            <person name="Ivanova A."/>
        </authorList>
    </citation>
    <scope>NUCLEOTIDE SEQUENCE</scope>
    <source>
        <strain evidence="3">Ch08T</strain>
    </source>
</reference>
<feature type="transmembrane region" description="Helical" evidence="2">
    <location>
        <begin position="38"/>
        <end position="56"/>
    </location>
</feature>
<evidence type="ECO:0000256" key="1">
    <source>
        <dbReference type="SAM" id="MobiDB-lite"/>
    </source>
</evidence>
<gene>
    <name evidence="3" type="ORF">V5E97_30845</name>
</gene>
<feature type="region of interest" description="Disordered" evidence="1">
    <location>
        <begin position="136"/>
        <end position="155"/>
    </location>
</feature>
<organism evidence="3">
    <name type="scientific">Singulisphaera sp. Ch08</name>
    <dbReference type="NCBI Taxonomy" id="3120278"/>
    <lineage>
        <taxon>Bacteria</taxon>
        <taxon>Pseudomonadati</taxon>
        <taxon>Planctomycetota</taxon>
        <taxon>Planctomycetia</taxon>
        <taxon>Isosphaerales</taxon>
        <taxon>Isosphaeraceae</taxon>
        <taxon>Singulisphaera</taxon>
    </lineage>
</organism>
<dbReference type="EMBL" id="CP155447">
    <property type="protein sequence ID" value="XBH02689.1"/>
    <property type="molecule type" value="Genomic_DNA"/>
</dbReference>
<evidence type="ECO:0000313" key="3">
    <source>
        <dbReference type="EMBL" id="XBH02689.1"/>
    </source>
</evidence>
<keyword evidence="2" id="KW-0472">Membrane</keyword>
<feature type="transmembrane region" description="Helical" evidence="2">
    <location>
        <begin position="93"/>
        <end position="112"/>
    </location>
</feature>
<protein>
    <submittedName>
        <fullName evidence="3">Uncharacterized protein</fullName>
    </submittedName>
</protein>
<dbReference type="RefSeq" id="WP_406695430.1">
    <property type="nucleotide sequence ID" value="NZ_CP155447.1"/>
</dbReference>
<evidence type="ECO:0000256" key="2">
    <source>
        <dbReference type="SAM" id="Phobius"/>
    </source>
</evidence>
<sequence>MGAIIWPLLIYWLAMFIASYMIVEFGQDFFYDEVTPRAGLKVGLGSFLLAALLTWLRPSYDTMFTSDLPWTVLQAIVWFAVFTLIYQFHPQHALAIGTVALLLIPGVATMGVQSLMTPTPTLAPARTLQHRPAVRRSLAPASVPPAKPAAAAETK</sequence>
<accession>A0AAU7CBJ3</accession>
<keyword evidence="2" id="KW-0812">Transmembrane</keyword>
<name>A0AAU7CBJ3_9BACT</name>
<keyword evidence="2" id="KW-1133">Transmembrane helix</keyword>
<feature type="transmembrane region" description="Helical" evidence="2">
    <location>
        <begin position="68"/>
        <end position="86"/>
    </location>
</feature>